<keyword evidence="5 6" id="KW-0349">Heme</keyword>
<dbReference type="GO" id="GO:0004497">
    <property type="term" value="F:monooxygenase activity"/>
    <property type="evidence" value="ECO:0007669"/>
    <property type="project" value="UniProtKB-KW"/>
</dbReference>
<evidence type="ECO:0000256" key="7">
    <source>
        <dbReference type="SAM" id="SignalP"/>
    </source>
</evidence>
<comment type="cofactor">
    <cofactor evidence="1 5">
        <name>heme</name>
        <dbReference type="ChEBI" id="CHEBI:30413"/>
    </cofactor>
</comment>
<evidence type="ECO:0000256" key="3">
    <source>
        <dbReference type="ARBA" id="ARBA00022723"/>
    </source>
</evidence>
<keyword evidence="6" id="KW-0560">Oxidoreductase</keyword>
<protein>
    <submittedName>
        <fullName evidence="8">Cytochrome P450</fullName>
    </submittedName>
</protein>
<dbReference type="InterPro" id="IPR017972">
    <property type="entry name" value="Cyt_P450_CS"/>
</dbReference>
<dbReference type="EMBL" id="JARKIB010000001">
    <property type="protein sequence ID" value="KAJ7786283.1"/>
    <property type="molecule type" value="Genomic_DNA"/>
</dbReference>
<keyword evidence="7" id="KW-0732">Signal</keyword>
<keyword evidence="9" id="KW-1185">Reference proteome</keyword>
<evidence type="ECO:0000256" key="2">
    <source>
        <dbReference type="ARBA" id="ARBA00010617"/>
    </source>
</evidence>
<dbReference type="PANTHER" id="PTHR47582">
    <property type="entry name" value="P450, PUTATIVE (EUROFUNG)-RELATED"/>
    <property type="match status" value="1"/>
</dbReference>
<gene>
    <name evidence="8" type="ORF">B0H16DRAFT_1489917</name>
</gene>
<dbReference type="InterPro" id="IPR053007">
    <property type="entry name" value="CYP450_monoxygenase_sec-met"/>
</dbReference>
<dbReference type="PRINTS" id="PR00465">
    <property type="entry name" value="EP450IV"/>
</dbReference>
<evidence type="ECO:0000256" key="5">
    <source>
        <dbReference type="PIRSR" id="PIRSR602403-1"/>
    </source>
</evidence>
<feature type="binding site" description="axial binding residue" evidence="5">
    <location>
        <position position="444"/>
    </location>
    <ligand>
        <name>heme</name>
        <dbReference type="ChEBI" id="CHEBI:30413"/>
    </ligand>
    <ligandPart>
        <name>Fe</name>
        <dbReference type="ChEBI" id="CHEBI:18248"/>
    </ligandPart>
</feature>
<dbReference type="InterPro" id="IPR036396">
    <property type="entry name" value="Cyt_P450_sf"/>
</dbReference>
<dbReference type="GO" id="GO:0016705">
    <property type="term" value="F:oxidoreductase activity, acting on paired donors, with incorporation or reduction of molecular oxygen"/>
    <property type="evidence" value="ECO:0007669"/>
    <property type="project" value="InterPro"/>
</dbReference>
<dbReference type="InterPro" id="IPR002403">
    <property type="entry name" value="Cyt_P450_E_grp-IV"/>
</dbReference>
<dbReference type="SUPFAM" id="SSF48264">
    <property type="entry name" value="Cytochrome P450"/>
    <property type="match status" value="1"/>
</dbReference>
<reference evidence="8" key="1">
    <citation type="submission" date="2023-03" db="EMBL/GenBank/DDBJ databases">
        <title>Massive genome expansion in bonnet fungi (Mycena s.s.) driven by repeated elements and novel gene families across ecological guilds.</title>
        <authorList>
            <consortium name="Lawrence Berkeley National Laboratory"/>
            <person name="Harder C.B."/>
            <person name="Miyauchi S."/>
            <person name="Viragh M."/>
            <person name="Kuo A."/>
            <person name="Thoen E."/>
            <person name="Andreopoulos B."/>
            <person name="Lu D."/>
            <person name="Skrede I."/>
            <person name="Drula E."/>
            <person name="Henrissat B."/>
            <person name="Morin E."/>
            <person name="Kohler A."/>
            <person name="Barry K."/>
            <person name="LaButti K."/>
            <person name="Morin E."/>
            <person name="Salamov A."/>
            <person name="Lipzen A."/>
            <person name="Mereny Z."/>
            <person name="Hegedus B."/>
            <person name="Baldrian P."/>
            <person name="Stursova M."/>
            <person name="Weitz H."/>
            <person name="Taylor A."/>
            <person name="Grigoriev I.V."/>
            <person name="Nagy L.G."/>
            <person name="Martin F."/>
            <person name="Kauserud H."/>
        </authorList>
    </citation>
    <scope>NUCLEOTIDE SEQUENCE</scope>
    <source>
        <strain evidence="8">CBHHK182m</strain>
    </source>
</reference>
<sequence length="514" mass="55910">MSAGLATTLAVLSALYFLLYRLQAVKNHPNEPPIVPSWIPFIGPLFGMVREGGRHVKSIGLRNRDKPIFTLPVPRSRIYVVTDPALAAAVQRASKVLSFTPLVPDLTRRVIGLSADTVEVLRQNIDPEPGEPRGFLADMHDMLYAYLGPGEPLNALSLGAARELGRQITAHAAQLKAPETVNLLAWVQHFVTIGTAQYLYGPENPLARHPALEQGFWDFDHGLGRLLLGIAPALTARAPYRAREALAVAFEEYLSAGHHETGASTIVQRRVEIAHQHGLSNVATARSELSFLFAGIVNTATTTFWAVLQVFARPELLAAVRAELPAAVVEDPATGERRLSMDLLKGACPTLHAVFRECLRVGSDNYSTRLVKSDMMLAGQWHLKAGSVVQIAGGVIHADEGIWGAHADVFDPTRFLKDGESNKASEGKVHPAAFRAFGGGKTLCPGRHFATHEILAFVAMIVLTFDLETADGAGATRISVPLKEDRVLPVHVLEPRTDVYVRVKVRDGRRIVVV</sequence>
<keyword evidence="4 5" id="KW-0408">Iron</keyword>
<dbReference type="CDD" id="cd11040">
    <property type="entry name" value="CYP7_CYP8-like"/>
    <property type="match status" value="1"/>
</dbReference>
<dbReference type="Pfam" id="PF00067">
    <property type="entry name" value="p450"/>
    <property type="match status" value="1"/>
</dbReference>
<evidence type="ECO:0000313" key="8">
    <source>
        <dbReference type="EMBL" id="KAJ7786283.1"/>
    </source>
</evidence>
<evidence type="ECO:0000313" key="9">
    <source>
        <dbReference type="Proteomes" id="UP001215598"/>
    </source>
</evidence>
<dbReference type="GO" id="GO:0005506">
    <property type="term" value="F:iron ion binding"/>
    <property type="evidence" value="ECO:0007669"/>
    <property type="project" value="InterPro"/>
</dbReference>
<evidence type="ECO:0000256" key="1">
    <source>
        <dbReference type="ARBA" id="ARBA00001971"/>
    </source>
</evidence>
<dbReference type="Proteomes" id="UP001215598">
    <property type="component" value="Unassembled WGS sequence"/>
</dbReference>
<name>A0AAD7P362_9AGAR</name>
<accession>A0AAD7P362</accession>
<dbReference type="InterPro" id="IPR001128">
    <property type="entry name" value="Cyt_P450"/>
</dbReference>
<evidence type="ECO:0000256" key="4">
    <source>
        <dbReference type="ARBA" id="ARBA00023004"/>
    </source>
</evidence>
<dbReference type="PROSITE" id="PS00086">
    <property type="entry name" value="CYTOCHROME_P450"/>
    <property type="match status" value="1"/>
</dbReference>
<keyword evidence="3 5" id="KW-0479">Metal-binding</keyword>
<feature type="chain" id="PRO_5041956598" evidence="7">
    <location>
        <begin position="25"/>
        <end position="514"/>
    </location>
</feature>
<evidence type="ECO:0000256" key="6">
    <source>
        <dbReference type="RuleBase" id="RU000461"/>
    </source>
</evidence>
<proteinExistence type="inferred from homology"/>
<keyword evidence="6" id="KW-0503">Monooxygenase</keyword>
<dbReference type="AlphaFoldDB" id="A0AAD7P362"/>
<organism evidence="8 9">
    <name type="scientific">Mycena metata</name>
    <dbReference type="NCBI Taxonomy" id="1033252"/>
    <lineage>
        <taxon>Eukaryota</taxon>
        <taxon>Fungi</taxon>
        <taxon>Dikarya</taxon>
        <taxon>Basidiomycota</taxon>
        <taxon>Agaricomycotina</taxon>
        <taxon>Agaricomycetes</taxon>
        <taxon>Agaricomycetidae</taxon>
        <taxon>Agaricales</taxon>
        <taxon>Marasmiineae</taxon>
        <taxon>Mycenaceae</taxon>
        <taxon>Mycena</taxon>
    </lineage>
</organism>
<comment type="caution">
    <text evidence="8">The sequence shown here is derived from an EMBL/GenBank/DDBJ whole genome shotgun (WGS) entry which is preliminary data.</text>
</comment>
<comment type="similarity">
    <text evidence="2 6">Belongs to the cytochrome P450 family.</text>
</comment>
<feature type="signal peptide" evidence="7">
    <location>
        <begin position="1"/>
        <end position="24"/>
    </location>
</feature>
<dbReference type="GO" id="GO:0020037">
    <property type="term" value="F:heme binding"/>
    <property type="evidence" value="ECO:0007669"/>
    <property type="project" value="InterPro"/>
</dbReference>
<dbReference type="PANTHER" id="PTHR47582:SF1">
    <property type="entry name" value="P450, PUTATIVE (EUROFUNG)-RELATED"/>
    <property type="match status" value="1"/>
</dbReference>
<dbReference type="Gene3D" id="1.10.630.10">
    <property type="entry name" value="Cytochrome P450"/>
    <property type="match status" value="1"/>
</dbReference>